<evidence type="ECO:0000256" key="5">
    <source>
        <dbReference type="ARBA" id="ARBA00023027"/>
    </source>
</evidence>
<keyword evidence="4" id="KW-0125">Carotenoid biosynthesis</keyword>
<dbReference type="Pfam" id="PF05834">
    <property type="entry name" value="Lycopene_cycl"/>
    <property type="match status" value="1"/>
</dbReference>
<dbReference type="NCBIfam" id="TIGR01790">
    <property type="entry name" value="carotene-cycl"/>
    <property type="match status" value="1"/>
</dbReference>
<dbReference type="SUPFAM" id="SSF51905">
    <property type="entry name" value="FAD/NAD(P)-binding domain"/>
    <property type="match status" value="1"/>
</dbReference>
<dbReference type="InterPro" id="IPR010108">
    <property type="entry name" value="Lycopene_cyclase_b/e"/>
</dbReference>
<dbReference type="PANTHER" id="PTHR39757:SF5">
    <property type="entry name" value="OS02G0190600 PROTEIN"/>
    <property type="match status" value="1"/>
</dbReference>
<keyword evidence="9" id="KW-1185">Reference proteome</keyword>
<sequence>MLLLLLLLSLLLQQCSPLSLPTSAVNAATAVPAAAVPNRAFDVVIFGSGPTSLSLASLLTSQPSPPSVAVVSKDYDKPWVPNYGAWETEWSSISSSYSSASVPNLHTLGVDVRWPDTSCYFTEGPPSTSRVSVGAPYVRLSRSGLKKCFTTDATYTVIRQNHVANAVAPNVYTSTSTSNPVTYSPTSTTIKLSDNSTVTGRIILDGTGAESHLTIRDSRDTEGYQIAYGVECKVEGKGVKENEAGDYEGGKMTLFDYRVENFRGEEGVKEQPTFMYVMPLGGGRWFFEETSLVARPGVSFEACKKRLHKRLAGMGVNVGEVFEEEFCYIPMGGDLPRKGQRVVGIGAAGGLVHPSTGYQICRSLSCNLIVAEAVREALDMGLGPDESAEHVYDRMWTDEQVKVRNFAVFGGDFLMTQDVEGLKGFFSGFFDLPYPMWHGFLASWRTLPNSEAHENWWRRMIYGVTFLTKIPPKVGLNMAVDIIKYSLKTTDLIQSVTPLFPNVGSYKDKGRFRKETKGDVACKTEAMEMIKESSVGVDE</sequence>
<reference evidence="9" key="1">
    <citation type="journal article" date="2023" name="Commun. Biol.">
        <title>Genome analysis of Parmales, the sister group of diatoms, reveals the evolutionary specialization of diatoms from phago-mixotrophs to photoautotrophs.</title>
        <authorList>
            <person name="Ban H."/>
            <person name="Sato S."/>
            <person name="Yoshikawa S."/>
            <person name="Yamada K."/>
            <person name="Nakamura Y."/>
            <person name="Ichinomiya M."/>
            <person name="Sato N."/>
            <person name="Blanc-Mathieu R."/>
            <person name="Endo H."/>
            <person name="Kuwata A."/>
            <person name="Ogata H."/>
        </authorList>
    </citation>
    <scope>NUCLEOTIDE SEQUENCE [LARGE SCALE GENOMIC DNA]</scope>
    <source>
        <strain evidence="9">NIES 3701</strain>
    </source>
</reference>
<dbReference type="PANTHER" id="PTHR39757">
    <property type="match status" value="1"/>
</dbReference>
<protein>
    <recommendedName>
        <fullName evidence="3">lycopene beta-cyclase</fullName>
        <ecNumber evidence="3">5.5.1.19</ecNumber>
    </recommendedName>
</protein>
<comment type="pathway">
    <text evidence="1">Carotenoid biosynthesis; beta-carotene biosynthesis.</text>
</comment>
<comment type="pathway">
    <text evidence="6">Carotenoid biosynthesis; beta-zeacarotene biosynthesis.</text>
</comment>
<dbReference type="EMBL" id="BRXY01000194">
    <property type="protein sequence ID" value="GMH75953.1"/>
    <property type="molecule type" value="Genomic_DNA"/>
</dbReference>
<proteinExistence type="inferred from homology"/>
<dbReference type="Proteomes" id="UP001165085">
    <property type="component" value="Unassembled WGS sequence"/>
</dbReference>
<comment type="caution">
    <text evidence="8">The sequence shown here is derived from an EMBL/GenBank/DDBJ whole genome shotgun (WGS) entry which is preliminary data.</text>
</comment>
<dbReference type="AlphaFoldDB" id="A0A9W7AVQ2"/>
<dbReference type="GO" id="GO:0016117">
    <property type="term" value="P:carotenoid biosynthetic process"/>
    <property type="evidence" value="ECO:0007669"/>
    <property type="project" value="UniProtKB-KW"/>
</dbReference>
<keyword evidence="5" id="KW-0520">NAD</keyword>
<comment type="similarity">
    <text evidence="2">Belongs to the lycopene cyclase family.</text>
</comment>
<dbReference type="GO" id="GO:0016860">
    <property type="term" value="F:intramolecular oxidoreductase activity"/>
    <property type="evidence" value="ECO:0007669"/>
    <property type="project" value="UniProtKB-ARBA"/>
</dbReference>
<evidence type="ECO:0000256" key="3">
    <source>
        <dbReference type="ARBA" id="ARBA00012242"/>
    </source>
</evidence>
<keyword evidence="7" id="KW-0732">Signal</keyword>
<feature type="chain" id="PRO_5040783161" description="lycopene beta-cyclase" evidence="7">
    <location>
        <begin position="18"/>
        <end position="539"/>
    </location>
</feature>
<evidence type="ECO:0000313" key="9">
    <source>
        <dbReference type="Proteomes" id="UP001165085"/>
    </source>
</evidence>
<organism evidence="8 9">
    <name type="scientific">Triparma strigata</name>
    <dbReference type="NCBI Taxonomy" id="1606541"/>
    <lineage>
        <taxon>Eukaryota</taxon>
        <taxon>Sar</taxon>
        <taxon>Stramenopiles</taxon>
        <taxon>Ochrophyta</taxon>
        <taxon>Bolidophyceae</taxon>
        <taxon>Parmales</taxon>
        <taxon>Triparmaceae</taxon>
        <taxon>Triparma</taxon>
    </lineage>
</organism>
<evidence type="ECO:0000256" key="6">
    <source>
        <dbReference type="ARBA" id="ARBA00037906"/>
    </source>
</evidence>
<dbReference type="GO" id="GO:0016705">
    <property type="term" value="F:oxidoreductase activity, acting on paired donors, with incorporation or reduction of molecular oxygen"/>
    <property type="evidence" value="ECO:0007669"/>
    <property type="project" value="InterPro"/>
</dbReference>
<evidence type="ECO:0000313" key="8">
    <source>
        <dbReference type="EMBL" id="GMH75953.1"/>
    </source>
</evidence>
<evidence type="ECO:0000256" key="7">
    <source>
        <dbReference type="SAM" id="SignalP"/>
    </source>
</evidence>
<evidence type="ECO:0000256" key="1">
    <source>
        <dbReference type="ARBA" id="ARBA00005089"/>
    </source>
</evidence>
<dbReference type="EC" id="5.5.1.19" evidence="3"/>
<accession>A0A9W7AVQ2</accession>
<name>A0A9W7AVQ2_9STRA</name>
<evidence type="ECO:0000256" key="4">
    <source>
        <dbReference type="ARBA" id="ARBA00022746"/>
    </source>
</evidence>
<dbReference type="InterPro" id="IPR036188">
    <property type="entry name" value="FAD/NAD-bd_sf"/>
</dbReference>
<evidence type="ECO:0000256" key="2">
    <source>
        <dbReference type="ARBA" id="ARBA00006599"/>
    </source>
</evidence>
<feature type="signal peptide" evidence="7">
    <location>
        <begin position="1"/>
        <end position="17"/>
    </location>
</feature>
<gene>
    <name evidence="8" type="ORF">TrST_g122</name>
</gene>
<dbReference type="OrthoDB" id="1716816at2759"/>